<dbReference type="PROSITE" id="PS00218">
    <property type="entry name" value="AMINO_ACID_PERMEASE_1"/>
    <property type="match status" value="1"/>
</dbReference>
<evidence type="ECO:0000256" key="3">
    <source>
        <dbReference type="ARBA" id="ARBA00022475"/>
    </source>
</evidence>
<evidence type="ECO:0000256" key="4">
    <source>
        <dbReference type="ARBA" id="ARBA00022692"/>
    </source>
</evidence>
<dbReference type="InterPro" id="IPR004841">
    <property type="entry name" value="AA-permease/SLC12A_dom"/>
</dbReference>
<dbReference type="FunFam" id="1.20.1740.10:FF:000001">
    <property type="entry name" value="Amino acid permease"/>
    <property type="match status" value="1"/>
</dbReference>
<gene>
    <name evidence="10" type="ORF">SAMN05660742_10764</name>
</gene>
<feature type="transmembrane region" description="Helical" evidence="8">
    <location>
        <begin position="246"/>
        <end position="265"/>
    </location>
</feature>
<feature type="transmembrane region" description="Helical" evidence="8">
    <location>
        <begin position="410"/>
        <end position="428"/>
    </location>
</feature>
<feature type="domain" description="Amino acid permease/ SLC12A" evidence="9">
    <location>
        <begin position="22"/>
        <end position="451"/>
    </location>
</feature>
<dbReference type="RefSeq" id="WP_091830881.1">
    <property type="nucleotide sequence ID" value="NZ_FNZK01000007.1"/>
</dbReference>
<keyword evidence="11" id="KW-1185">Reference proteome</keyword>
<feature type="transmembrane region" description="Helical" evidence="8">
    <location>
        <begin position="434"/>
        <end position="451"/>
    </location>
</feature>
<dbReference type="EMBL" id="FNZK01000007">
    <property type="protein sequence ID" value="SEJ42041.1"/>
    <property type="molecule type" value="Genomic_DNA"/>
</dbReference>
<organism evidence="10 11">
    <name type="scientific">Propionispira arboris</name>
    <dbReference type="NCBI Taxonomy" id="84035"/>
    <lineage>
        <taxon>Bacteria</taxon>
        <taxon>Bacillati</taxon>
        <taxon>Bacillota</taxon>
        <taxon>Negativicutes</taxon>
        <taxon>Selenomonadales</taxon>
        <taxon>Selenomonadaceae</taxon>
        <taxon>Propionispira</taxon>
    </lineage>
</organism>
<dbReference type="PANTHER" id="PTHR43495:SF6">
    <property type="entry name" value="THREONINE_SERINE TRANSPORTER YBXG-RELATED"/>
    <property type="match status" value="1"/>
</dbReference>
<evidence type="ECO:0000313" key="10">
    <source>
        <dbReference type="EMBL" id="SEJ42041.1"/>
    </source>
</evidence>
<feature type="transmembrane region" description="Helical" evidence="8">
    <location>
        <begin position="164"/>
        <end position="192"/>
    </location>
</feature>
<evidence type="ECO:0000256" key="5">
    <source>
        <dbReference type="ARBA" id="ARBA00022970"/>
    </source>
</evidence>
<accession>A0A1H6YL64</accession>
<keyword evidence="3" id="KW-1003">Cell membrane</keyword>
<evidence type="ECO:0000313" key="11">
    <source>
        <dbReference type="Proteomes" id="UP000199662"/>
    </source>
</evidence>
<keyword evidence="6 8" id="KW-1133">Transmembrane helix</keyword>
<dbReference type="Proteomes" id="UP000199662">
    <property type="component" value="Unassembled WGS sequence"/>
</dbReference>
<evidence type="ECO:0000259" key="9">
    <source>
        <dbReference type="Pfam" id="PF00324"/>
    </source>
</evidence>
<keyword evidence="4 8" id="KW-0812">Transmembrane</keyword>
<feature type="transmembrane region" description="Helical" evidence="8">
    <location>
        <begin position="103"/>
        <end position="125"/>
    </location>
</feature>
<evidence type="ECO:0000256" key="1">
    <source>
        <dbReference type="ARBA" id="ARBA00004651"/>
    </source>
</evidence>
<proteinExistence type="predicted"/>
<dbReference type="GO" id="GO:0006865">
    <property type="term" value="P:amino acid transport"/>
    <property type="evidence" value="ECO:0007669"/>
    <property type="project" value="UniProtKB-KW"/>
</dbReference>
<name>A0A1H6YL64_9FIRM</name>
<dbReference type="InterPro" id="IPR004840">
    <property type="entry name" value="Amino_acid_permease_CS"/>
</dbReference>
<dbReference type="PIRSF" id="PIRSF006060">
    <property type="entry name" value="AA_transporter"/>
    <property type="match status" value="1"/>
</dbReference>
<evidence type="ECO:0000256" key="6">
    <source>
        <dbReference type="ARBA" id="ARBA00022989"/>
    </source>
</evidence>
<keyword evidence="5" id="KW-0029">Amino-acid transport</keyword>
<keyword evidence="7 8" id="KW-0472">Membrane</keyword>
<feature type="transmembrane region" description="Helical" evidence="8">
    <location>
        <begin position="341"/>
        <end position="359"/>
    </location>
</feature>
<reference evidence="10 11" key="1">
    <citation type="submission" date="2016-10" db="EMBL/GenBank/DDBJ databases">
        <authorList>
            <person name="de Groot N.N."/>
        </authorList>
    </citation>
    <scope>NUCLEOTIDE SEQUENCE [LARGE SCALE GENOMIC DNA]</scope>
    <source>
        <strain evidence="10 11">DSM 2179</strain>
    </source>
</reference>
<keyword evidence="2" id="KW-0813">Transport</keyword>
<feature type="transmembrane region" description="Helical" evidence="8">
    <location>
        <begin position="50"/>
        <end position="69"/>
    </location>
</feature>
<comment type="subcellular location">
    <subcellularLocation>
        <location evidence="1">Cell membrane</location>
        <topology evidence="1">Multi-pass membrane protein</topology>
    </subcellularLocation>
</comment>
<evidence type="ECO:0000256" key="8">
    <source>
        <dbReference type="SAM" id="Phobius"/>
    </source>
</evidence>
<feature type="transmembrane region" description="Helical" evidence="8">
    <location>
        <begin position="365"/>
        <end position="384"/>
    </location>
</feature>
<dbReference type="Pfam" id="PF00324">
    <property type="entry name" value="AA_permease"/>
    <property type="match status" value="1"/>
</dbReference>
<dbReference type="PANTHER" id="PTHR43495">
    <property type="entry name" value="GABA PERMEASE"/>
    <property type="match status" value="1"/>
</dbReference>
<evidence type="ECO:0000256" key="7">
    <source>
        <dbReference type="ARBA" id="ARBA00023136"/>
    </source>
</evidence>
<dbReference type="GO" id="GO:0005886">
    <property type="term" value="C:plasma membrane"/>
    <property type="evidence" value="ECO:0007669"/>
    <property type="project" value="UniProtKB-SubCell"/>
</dbReference>
<dbReference type="Gene3D" id="1.20.1740.10">
    <property type="entry name" value="Amino acid/polyamine transporter I"/>
    <property type="match status" value="1"/>
</dbReference>
<protein>
    <submittedName>
        <fullName evidence="10">Amino acid/polyamine/organocation transporter, APC superfamily (TC 2.A.3)</fullName>
    </submittedName>
</protein>
<evidence type="ECO:0000256" key="2">
    <source>
        <dbReference type="ARBA" id="ARBA00022448"/>
    </source>
</evidence>
<dbReference type="GO" id="GO:0055085">
    <property type="term" value="P:transmembrane transport"/>
    <property type="evidence" value="ECO:0007669"/>
    <property type="project" value="InterPro"/>
</dbReference>
<feature type="transmembrane region" description="Helical" evidence="8">
    <location>
        <begin position="277"/>
        <end position="297"/>
    </location>
</feature>
<feature type="transmembrane region" description="Helical" evidence="8">
    <location>
        <begin position="131"/>
        <end position="152"/>
    </location>
</feature>
<sequence length="473" mass="51800">MKQQQEPDILHEGLQRGLKERHVQLIGIGGAIGVGLFLGSASAIKAAGPSIVLAYGLGGIFIYFILRALGELTVEQPISGSFTAYAYQFIGPLAGYLTGWSYWLFWALVCMLETTATGIYVQFWWPDMPQWIAALACTVFLTVANLASVKVFGEFEFWFALIKVIAIIAMIFFGSAMIFFGIGNSGIAIGFSNLWIHGGIFPNGISGFITSLVMVAFAFLGMELIGVTAGEAENPDKTIPSAINKVFYRVLIFYVGSLLVILSVYPWEDIGTMGSPFVLIFDHLGIPAAAGIINFVVITASLSTGNSGIYVTGRTLHSLALQGKAPKYFVKLSKSAVPHRGILASVGMMVLSVILNYFVPEAIFNYLMSVITFIGLYVWFIILWSQHSYRKKLSAAEVSKLKFPMPGYPYTNWMTMIFLGFVVFAMAIDDAHRISLFVGPVWLLILTVIYYKAGFNKADAVDEGSLKAQIDQD</sequence>
<dbReference type="AlphaFoldDB" id="A0A1H6YL64"/>
<feature type="transmembrane region" description="Helical" evidence="8">
    <location>
        <begin position="25"/>
        <end position="44"/>
    </location>
</feature>
<feature type="transmembrane region" description="Helical" evidence="8">
    <location>
        <begin position="204"/>
        <end position="225"/>
    </location>
</feature>